<dbReference type="PANTHER" id="PTHR34818:SF1">
    <property type="entry name" value="PROTEIN BLI-3"/>
    <property type="match status" value="1"/>
</dbReference>
<gene>
    <name evidence="2" type="ORF">SAMN05421853_102224</name>
</gene>
<keyword evidence="3" id="KW-1185">Reference proteome</keyword>
<accession>A0A1I5WBQ4</accession>
<dbReference type="SUPFAM" id="SSF50475">
    <property type="entry name" value="FMN-binding split barrel"/>
    <property type="match status" value="1"/>
</dbReference>
<evidence type="ECO:0000259" key="1">
    <source>
        <dbReference type="Pfam" id="PF16242"/>
    </source>
</evidence>
<dbReference type="InterPro" id="IPR012349">
    <property type="entry name" value="Split_barrel_FMN-bd"/>
</dbReference>
<dbReference type="STRING" id="93684.SAMN05421853_102224"/>
<proteinExistence type="predicted"/>
<protein>
    <submittedName>
        <fullName evidence="2">General stress protein 26</fullName>
    </submittedName>
</protein>
<dbReference type="InterPro" id="IPR038725">
    <property type="entry name" value="YdaG_split_barrel_FMN-bd"/>
</dbReference>
<organism evidence="2 3">
    <name type="scientific">Roseivivax halotolerans</name>
    <dbReference type="NCBI Taxonomy" id="93684"/>
    <lineage>
        <taxon>Bacteria</taxon>
        <taxon>Pseudomonadati</taxon>
        <taxon>Pseudomonadota</taxon>
        <taxon>Alphaproteobacteria</taxon>
        <taxon>Rhodobacterales</taxon>
        <taxon>Roseobacteraceae</taxon>
        <taxon>Roseivivax</taxon>
    </lineage>
</organism>
<dbReference type="PANTHER" id="PTHR34818">
    <property type="entry name" value="PROTEIN BLI-3"/>
    <property type="match status" value="1"/>
</dbReference>
<sequence length="156" mass="16914">MSTELKQTFWKRMDDVTAGLLSAAGERPVPMAPHADKDAEVIWFVCPRGSAADRAAHGGDVATFQVADPKANLFANLDGKLSIVDDSDKLDEIWDATVAAWFPDGRDDDSIRLISFSPDDGEIWATAKSMGFLYEVAKANVTKDTPDAGQHGRVAF</sequence>
<reference evidence="3" key="1">
    <citation type="submission" date="2016-10" db="EMBL/GenBank/DDBJ databases">
        <authorList>
            <person name="Varghese N."/>
            <person name="Submissions S."/>
        </authorList>
    </citation>
    <scope>NUCLEOTIDE SEQUENCE [LARGE SCALE GENOMIC DNA]</scope>
    <source>
        <strain evidence="3">JCM 10271</strain>
    </source>
</reference>
<evidence type="ECO:0000313" key="3">
    <source>
        <dbReference type="Proteomes" id="UP000243106"/>
    </source>
</evidence>
<evidence type="ECO:0000313" key="2">
    <source>
        <dbReference type="EMBL" id="SFQ16756.1"/>
    </source>
</evidence>
<dbReference type="Gene3D" id="2.30.110.10">
    <property type="entry name" value="Electron Transport, Fmn-binding Protein, Chain A"/>
    <property type="match status" value="1"/>
</dbReference>
<dbReference type="Proteomes" id="UP000243106">
    <property type="component" value="Unassembled WGS sequence"/>
</dbReference>
<dbReference type="EMBL" id="FOXV01000002">
    <property type="protein sequence ID" value="SFQ16756.1"/>
    <property type="molecule type" value="Genomic_DNA"/>
</dbReference>
<dbReference type="AlphaFoldDB" id="A0A1I5WBQ4"/>
<feature type="domain" description="General stress protein FMN-binding split barrel" evidence="1">
    <location>
        <begin position="6"/>
        <end position="147"/>
    </location>
</feature>
<dbReference type="InterPro" id="IPR052917">
    <property type="entry name" value="Stress-Dev_Protein"/>
</dbReference>
<dbReference type="Pfam" id="PF16242">
    <property type="entry name" value="Pyrid_ox_like"/>
    <property type="match status" value="1"/>
</dbReference>
<dbReference type="RefSeq" id="WP_093009493.1">
    <property type="nucleotide sequence ID" value="NZ_FOXV01000002.1"/>
</dbReference>
<name>A0A1I5WBQ4_9RHOB</name>